<evidence type="ECO:0000256" key="1">
    <source>
        <dbReference type="SAM" id="Phobius"/>
    </source>
</evidence>
<reference evidence="2" key="1">
    <citation type="submission" date="2023-03" db="EMBL/GenBank/DDBJ databases">
        <title>Massive genome expansion in bonnet fungi (Mycena s.s.) driven by repeated elements and novel gene families across ecological guilds.</title>
        <authorList>
            <consortium name="Lawrence Berkeley National Laboratory"/>
            <person name="Harder C.B."/>
            <person name="Miyauchi S."/>
            <person name="Viragh M."/>
            <person name="Kuo A."/>
            <person name="Thoen E."/>
            <person name="Andreopoulos B."/>
            <person name="Lu D."/>
            <person name="Skrede I."/>
            <person name="Drula E."/>
            <person name="Henrissat B."/>
            <person name="Morin E."/>
            <person name="Kohler A."/>
            <person name="Barry K."/>
            <person name="LaButti K."/>
            <person name="Morin E."/>
            <person name="Salamov A."/>
            <person name="Lipzen A."/>
            <person name="Mereny Z."/>
            <person name="Hegedus B."/>
            <person name="Baldrian P."/>
            <person name="Stursova M."/>
            <person name="Weitz H."/>
            <person name="Taylor A."/>
            <person name="Grigoriev I.V."/>
            <person name="Nagy L.G."/>
            <person name="Martin F."/>
            <person name="Kauserud H."/>
        </authorList>
    </citation>
    <scope>NUCLEOTIDE SEQUENCE</scope>
    <source>
        <strain evidence="2">CBHHK182m</strain>
    </source>
</reference>
<evidence type="ECO:0008006" key="4">
    <source>
        <dbReference type="Google" id="ProtNLM"/>
    </source>
</evidence>
<keyword evidence="1" id="KW-0812">Transmembrane</keyword>
<dbReference type="Proteomes" id="UP001215598">
    <property type="component" value="Unassembled WGS sequence"/>
</dbReference>
<sequence>MVLFSPAFMVYTLCFLLLSNICTIIFVPYPSPSVTPSRRAIAFIGCSLITLHHILVTFPWRIRALALTDLVLTVIEIGFFARLVSLFWYIFFTELGLLALLLSALFRASTIMRGKDGLLRQQFSFLGGCTSVHPPYTPLSTLLGRGEAASIVFARAVIISQSVCAPSPSSSRSSLSFDFIWVVPAAIRARVHGNNDVSFPTVSWQAGRVPQHLIQHVRFESSRFCKWKHQLNSFGTTTALLVLEYPYRWPMLIPADIHWLRRIHTDVIKTRTDPGSAWSEPLWYGDLDEEAGEDAGVMAAATTRGASLTRLTLALVNEYGAATKLLQDTAAATVLSGMASFGGLHSHSFSLPPPRSAYTTSPRPAFALRQSGRTTRACMQHSLAYVSYRIGSY</sequence>
<keyword evidence="1" id="KW-1133">Transmembrane helix</keyword>
<feature type="transmembrane region" description="Helical" evidence="1">
    <location>
        <begin position="87"/>
        <end position="106"/>
    </location>
</feature>
<dbReference type="AlphaFoldDB" id="A0AAD7HW18"/>
<name>A0AAD7HW18_9AGAR</name>
<feature type="transmembrane region" description="Helical" evidence="1">
    <location>
        <begin position="40"/>
        <end position="58"/>
    </location>
</feature>
<comment type="caution">
    <text evidence="2">The sequence shown here is derived from an EMBL/GenBank/DDBJ whole genome shotgun (WGS) entry which is preliminary data.</text>
</comment>
<keyword evidence="1" id="KW-0472">Membrane</keyword>
<evidence type="ECO:0000313" key="3">
    <source>
        <dbReference type="Proteomes" id="UP001215598"/>
    </source>
</evidence>
<feature type="transmembrane region" description="Helical" evidence="1">
    <location>
        <begin position="7"/>
        <end position="28"/>
    </location>
</feature>
<protein>
    <recommendedName>
        <fullName evidence="4">Transmembrane protein</fullName>
    </recommendedName>
</protein>
<organism evidence="2 3">
    <name type="scientific">Mycena metata</name>
    <dbReference type="NCBI Taxonomy" id="1033252"/>
    <lineage>
        <taxon>Eukaryota</taxon>
        <taxon>Fungi</taxon>
        <taxon>Dikarya</taxon>
        <taxon>Basidiomycota</taxon>
        <taxon>Agaricomycotina</taxon>
        <taxon>Agaricomycetes</taxon>
        <taxon>Agaricomycetidae</taxon>
        <taxon>Agaricales</taxon>
        <taxon>Marasmiineae</taxon>
        <taxon>Mycenaceae</taxon>
        <taxon>Mycena</taxon>
    </lineage>
</organism>
<keyword evidence="3" id="KW-1185">Reference proteome</keyword>
<evidence type="ECO:0000313" key="2">
    <source>
        <dbReference type="EMBL" id="KAJ7729052.1"/>
    </source>
</evidence>
<accession>A0AAD7HW18</accession>
<dbReference type="EMBL" id="JARKIB010000168">
    <property type="protein sequence ID" value="KAJ7729052.1"/>
    <property type="molecule type" value="Genomic_DNA"/>
</dbReference>
<gene>
    <name evidence="2" type="ORF">B0H16DRAFT_1734412</name>
</gene>
<proteinExistence type="predicted"/>